<dbReference type="EMBL" id="CP140152">
    <property type="protein sequence ID" value="WQH05761.1"/>
    <property type="molecule type" value="Genomic_DNA"/>
</dbReference>
<keyword evidence="3" id="KW-1185">Reference proteome</keyword>
<reference evidence="2 3" key="1">
    <citation type="submission" date="2023-11" db="EMBL/GenBank/DDBJ databases">
        <title>MicrobeMod: A computational toolkit for identifying prokaryotic methylation and restriction-modification with nanopore sequencing.</title>
        <authorList>
            <person name="Crits-Christoph A."/>
            <person name="Kang S.C."/>
            <person name="Lee H."/>
            <person name="Ostrov N."/>
        </authorList>
    </citation>
    <scope>NUCLEOTIDE SEQUENCE [LARGE SCALE GENOMIC DNA]</scope>
    <source>
        <strain evidence="2 3">ATCC 25935</strain>
    </source>
</reference>
<protein>
    <submittedName>
        <fullName evidence="2">Uncharacterized protein</fullName>
    </submittedName>
</protein>
<dbReference type="GeneID" id="43164430"/>
<evidence type="ECO:0000256" key="1">
    <source>
        <dbReference type="SAM" id="MobiDB-lite"/>
    </source>
</evidence>
<gene>
    <name evidence="2" type="ORF">SR858_05325</name>
</gene>
<sequence>MSSRAWGASAAILIQCLTLWLFLAPGREVTHAPVGVRSAILMLLPHGAPPKAAPRPAPTAATAPSRNPTVAAAPQRRTSAAPASIAPADNAPEPAPAVPTNATTSALPVNSVPDPFAISQAPTERSAHTIIIQARRDLPHIDKEILGKAKGVPDDRPETLEERLARGIASAYVGKDTAETIHRYTAPDGVGYTRITKGPHTTCYRSRTADFNAVFGTSKTWTPTKCPPANGGWTR</sequence>
<proteinExistence type="predicted"/>
<dbReference type="RefSeq" id="WP_026637445.1">
    <property type="nucleotide sequence ID" value="NZ_CP140152.1"/>
</dbReference>
<feature type="region of interest" description="Disordered" evidence="1">
    <location>
        <begin position="49"/>
        <end position="109"/>
    </location>
</feature>
<evidence type="ECO:0000313" key="3">
    <source>
        <dbReference type="Proteomes" id="UP001326110"/>
    </source>
</evidence>
<feature type="compositionally biased region" description="Low complexity" evidence="1">
    <location>
        <begin position="58"/>
        <end position="69"/>
    </location>
</feature>
<feature type="compositionally biased region" description="Low complexity" evidence="1">
    <location>
        <begin position="80"/>
        <end position="92"/>
    </location>
</feature>
<dbReference type="Proteomes" id="UP001326110">
    <property type="component" value="Chromosome"/>
</dbReference>
<accession>A0ABZ0Y161</accession>
<evidence type="ECO:0000313" key="2">
    <source>
        <dbReference type="EMBL" id="WQH05761.1"/>
    </source>
</evidence>
<name>A0ABZ0Y161_9BURK</name>
<organism evidence="2 3">
    <name type="scientific">Duganella zoogloeoides</name>
    <dbReference type="NCBI Taxonomy" id="75659"/>
    <lineage>
        <taxon>Bacteria</taxon>
        <taxon>Pseudomonadati</taxon>
        <taxon>Pseudomonadota</taxon>
        <taxon>Betaproteobacteria</taxon>
        <taxon>Burkholderiales</taxon>
        <taxon>Oxalobacteraceae</taxon>
        <taxon>Telluria group</taxon>
        <taxon>Duganella</taxon>
    </lineage>
</organism>